<keyword evidence="2" id="KW-0349">Heme</keyword>
<sequence>MSDEPHAPTPAGCPHGRDPFKAAREAEGVQRMTAEGEEMPLVLRLQDVRRVCKDWKTFSNDDPLMIVPHSEEKVRDVRQLPIEIDPPQHTGYRKLVEPMFRRPQEPEYLAAMEALVAGHVDAALAAGETEAVRRFALPLQSRGLALLLGLPLAEAERWIGWGVHVYHDGEDEAGMIAKAREVDTYFAETFARSTDPDADDFFSHLNRVEHEGRPLTREEKQGFAHMAFAGGRDTVIGTVSGILGHLSEHPEALDFLRDDPARIVTATEEYVRWVSPLTAIARRCPAGAELPGGLGVSVPPGGRVGLCWPSANRDAAVFEAADEVVLDRAPNPHVGFGFGAHNCLGQHQARAIIRSLLAALCEKVERIERISAEPRLETESSFVRQVGWDELHVRWVPRHSSA</sequence>
<dbReference type="RefSeq" id="WP_014437463.1">
    <property type="nucleotide sequence ID" value="NC_017080.1"/>
</dbReference>
<keyword evidence="2" id="KW-0560">Oxidoreductase</keyword>
<dbReference type="GO" id="GO:0004497">
    <property type="term" value="F:monooxygenase activity"/>
    <property type="evidence" value="ECO:0007669"/>
    <property type="project" value="UniProtKB-KW"/>
</dbReference>
<accession>I0IG57</accession>
<dbReference type="HOGENOM" id="CLU_033716_0_1_0"/>
<keyword evidence="2" id="KW-0479">Metal-binding</keyword>
<dbReference type="eggNOG" id="COG2124">
    <property type="taxonomic scope" value="Bacteria"/>
</dbReference>
<dbReference type="Proteomes" id="UP000007881">
    <property type="component" value="Chromosome"/>
</dbReference>
<evidence type="ECO:0000313" key="4">
    <source>
        <dbReference type="Proteomes" id="UP000007881"/>
    </source>
</evidence>
<dbReference type="PRINTS" id="PR00359">
    <property type="entry name" value="BP450"/>
</dbReference>
<protein>
    <submittedName>
        <fullName evidence="3">Putative cytochrome P450</fullName>
    </submittedName>
</protein>
<dbReference type="Gene3D" id="1.10.630.10">
    <property type="entry name" value="Cytochrome P450"/>
    <property type="match status" value="1"/>
</dbReference>
<dbReference type="GO" id="GO:0020037">
    <property type="term" value="F:heme binding"/>
    <property type="evidence" value="ECO:0007669"/>
    <property type="project" value="InterPro"/>
</dbReference>
<dbReference type="STRING" id="1142394.PSMK_20860"/>
<organism evidence="3 4">
    <name type="scientific">Phycisphaera mikurensis (strain NBRC 102666 / KCTC 22515 / FYK2301M01)</name>
    <dbReference type="NCBI Taxonomy" id="1142394"/>
    <lineage>
        <taxon>Bacteria</taxon>
        <taxon>Pseudomonadati</taxon>
        <taxon>Planctomycetota</taxon>
        <taxon>Phycisphaerae</taxon>
        <taxon>Phycisphaerales</taxon>
        <taxon>Phycisphaeraceae</taxon>
        <taxon>Phycisphaera</taxon>
    </lineage>
</organism>
<dbReference type="InterPro" id="IPR017972">
    <property type="entry name" value="Cyt_P450_CS"/>
</dbReference>
<dbReference type="OrthoDB" id="9801155at2"/>
<comment type="similarity">
    <text evidence="1 2">Belongs to the cytochrome P450 family.</text>
</comment>
<evidence type="ECO:0000256" key="1">
    <source>
        <dbReference type="ARBA" id="ARBA00010617"/>
    </source>
</evidence>
<dbReference type="EMBL" id="AP012338">
    <property type="protein sequence ID" value="BAM04245.1"/>
    <property type="molecule type" value="Genomic_DNA"/>
</dbReference>
<keyword evidence="4" id="KW-1185">Reference proteome</keyword>
<dbReference type="PANTHER" id="PTHR46696:SF6">
    <property type="entry name" value="P450, PUTATIVE (EUROFUNG)-RELATED"/>
    <property type="match status" value="1"/>
</dbReference>
<name>I0IG57_PHYMF</name>
<dbReference type="InterPro" id="IPR001128">
    <property type="entry name" value="Cyt_P450"/>
</dbReference>
<proteinExistence type="inferred from homology"/>
<dbReference type="AlphaFoldDB" id="I0IG57"/>
<evidence type="ECO:0000313" key="3">
    <source>
        <dbReference type="EMBL" id="BAM04245.1"/>
    </source>
</evidence>
<dbReference type="PROSITE" id="PS00086">
    <property type="entry name" value="CYTOCHROME_P450"/>
    <property type="match status" value="1"/>
</dbReference>
<dbReference type="InterPro" id="IPR002397">
    <property type="entry name" value="Cyt_P450_B"/>
</dbReference>
<dbReference type="GO" id="GO:0016705">
    <property type="term" value="F:oxidoreductase activity, acting on paired donors, with incorporation or reduction of molecular oxygen"/>
    <property type="evidence" value="ECO:0007669"/>
    <property type="project" value="InterPro"/>
</dbReference>
<keyword evidence="2" id="KW-0503">Monooxygenase</keyword>
<dbReference type="PANTHER" id="PTHR46696">
    <property type="entry name" value="P450, PUTATIVE (EUROFUNG)-RELATED"/>
    <property type="match status" value="1"/>
</dbReference>
<evidence type="ECO:0000256" key="2">
    <source>
        <dbReference type="RuleBase" id="RU000461"/>
    </source>
</evidence>
<reference evidence="3 4" key="1">
    <citation type="submission" date="2012-02" db="EMBL/GenBank/DDBJ databases">
        <title>Complete genome sequence of Phycisphaera mikurensis NBRC 102666.</title>
        <authorList>
            <person name="Ankai A."/>
            <person name="Hosoyama A."/>
            <person name="Terui Y."/>
            <person name="Sekine M."/>
            <person name="Fukai R."/>
            <person name="Kato Y."/>
            <person name="Nakamura S."/>
            <person name="Yamada-Narita S."/>
            <person name="Kawakoshi A."/>
            <person name="Fukunaga Y."/>
            <person name="Yamazaki S."/>
            <person name="Fujita N."/>
        </authorList>
    </citation>
    <scope>NUCLEOTIDE SEQUENCE [LARGE SCALE GENOMIC DNA]</scope>
    <source>
        <strain evidence="4">NBRC 102666 / KCTC 22515 / FYK2301M01</strain>
    </source>
</reference>
<dbReference type="GO" id="GO:0005506">
    <property type="term" value="F:iron ion binding"/>
    <property type="evidence" value="ECO:0007669"/>
    <property type="project" value="InterPro"/>
</dbReference>
<dbReference type="InterPro" id="IPR036396">
    <property type="entry name" value="Cyt_P450_sf"/>
</dbReference>
<gene>
    <name evidence="3" type="ordered locus">PSMK_20860</name>
</gene>
<dbReference type="SUPFAM" id="SSF48264">
    <property type="entry name" value="Cytochrome P450"/>
    <property type="match status" value="1"/>
</dbReference>
<dbReference type="Pfam" id="PF00067">
    <property type="entry name" value="p450"/>
    <property type="match status" value="1"/>
</dbReference>
<dbReference type="KEGG" id="phm:PSMK_20860"/>
<keyword evidence="2" id="KW-0408">Iron</keyword>